<accession>X0Z885</accession>
<keyword evidence="1" id="KW-0472">Membrane</keyword>
<organism evidence="2">
    <name type="scientific">marine sediment metagenome</name>
    <dbReference type="NCBI Taxonomy" id="412755"/>
    <lineage>
        <taxon>unclassified sequences</taxon>
        <taxon>metagenomes</taxon>
        <taxon>ecological metagenomes</taxon>
    </lineage>
</organism>
<name>X0Z885_9ZZZZ</name>
<dbReference type="EMBL" id="BARS01052690">
    <property type="protein sequence ID" value="GAG44761.1"/>
    <property type="molecule type" value="Genomic_DNA"/>
</dbReference>
<reference evidence="2" key="1">
    <citation type="journal article" date="2014" name="Front. Microbiol.">
        <title>High frequency of phylogenetically diverse reductive dehalogenase-homologous genes in deep subseafloor sedimentary metagenomes.</title>
        <authorList>
            <person name="Kawai M."/>
            <person name="Futagami T."/>
            <person name="Toyoda A."/>
            <person name="Takaki Y."/>
            <person name="Nishi S."/>
            <person name="Hori S."/>
            <person name="Arai W."/>
            <person name="Tsubouchi T."/>
            <person name="Morono Y."/>
            <person name="Uchiyama I."/>
            <person name="Ito T."/>
            <person name="Fujiyama A."/>
            <person name="Inagaki F."/>
            <person name="Takami H."/>
        </authorList>
    </citation>
    <scope>NUCLEOTIDE SEQUENCE</scope>
    <source>
        <strain evidence="2">Expedition CK06-06</strain>
    </source>
</reference>
<gene>
    <name evidence="2" type="ORF">S01H1_78303</name>
</gene>
<evidence type="ECO:0000256" key="1">
    <source>
        <dbReference type="SAM" id="Phobius"/>
    </source>
</evidence>
<feature type="transmembrane region" description="Helical" evidence="1">
    <location>
        <begin position="48"/>
        <end position="71"/>
    </location>
</feature>
<dbReference type="AlphaFoldDB" id="X0Z885"/>
<sequence>LKKAVGAFLILFGLFVLNPLPSLDDILFAPLFFSVMGWEFTIQGFKTYILPYTLYTTAIGGVIALVGIYISGFKLRYLKDKVKGIFKRR</sequence>
<keyword evidence="1" id="KW-1133">Transmembrane helix</keyword>
<keyword evidence="1" id="KW-0812">Transmembrane</keyword>
<proteinExistence type="predicted"/>
<comment type="caution">
    <text evidence="2">The sequence shown here is derived from an EMBL/GenBank/DDBJ whole genome shotgun (WGS) entry which is preliminary data.</text>
</comment>
<protein>
    <submittedName>
        <fullName evidence="2">Uncharacterized protein</fullName>
    </submittedName>
</protein>
<feature type="non-terminal residue" evidence="2">
    <location>
        <position position="1"/>
    </location>
</feature>
<evidence type="ECO:0000313" key="2">
    <source>
        <dbReference type="EMBL" id="GAG44761.1"/>
    </source>
</evidence>